<sequence>MDNWEMPCPKCGSIKKSDVFGSMHSHGPGISTYSHTCGKCHCHFQRTYDYKNDEERITANGKVISINKESVPKLKAAIKTHIDKLRA</sequence>
<protein>
    <submittedName>
        <fullName evidence="1">Uncharacterized protein</fullName>
    </submittedName>
</protein>
<reference evidence="1" key="1">
    <citation type="journal article" date="2020" name="Nature">
        <title>Giant virus diversity and host interactions through global metagenomics.</title>
        <authorList>
            <person name="Schulz F."/>
            <person name="Roux S."/>
            <person name="Paez-Espino D."/>
            <person name="Jungbluth S."/>
            <person name="Walsh D.A."/>
            <person name="Denef V.J."/>
            <person name="McMahon K.D."/>
            <person name="Konstantinidis K.T."/>
            <person name="Eloe-Fadrosh E.A."/>
            <person name="Kyrpides N.C."/>
            <person name="Woyke T."/>
        </authorList>
    </citation>
    <scope>NUCLEOTIDE SEQUENCE</scope>
    <source>
        <strain evidence="1">GVMAG-M-3300009149-34</strain>
    </source>
</reference>
<dbReference type="EMBL" id="MN738897">
    <property type="protein sequence ID" value="QHT30379.1"/>
    <property type="molecule type" value="Genomic_DNA"/>
</dbReference>
<name>A0A6C0EPX5_9ZZZZ</name>
<dbReference type="AlphaFoldDB" id="A0A6C0EPX5"/>
<accession>A0A6C0EPX5</accession>
<organism evidence="1">
    <name type="scientific">viral metagenome</name>
    <dbReference type="NCBI Taxonomy" id="1070528"/>
    <lineage>
        <taxon>unclassified sequences</taxon>
        <taxon>metagenomes</taxon>
        <taxon>organismal metagenomes</taxon>
    </lineage>
</organism>
<proteinExistence type="predicted"/>
<evidence type="ECO:0000313" key="1">
    <source>
        <dbReference type="EMBL" id="QHT30379.1"/>
    </source>
</evidence>